<keyword evidence="2" id="KW-1185">Reference proteome</keyword>
<dbReference type="KEGG" id="hrr:HZS55_03660"/>
<dbReference type="RefSeq" id="WP_179910393.1">
    <property type="nucleotide sequence ID" value="NZ_CP058910.1"/>
</dbReference>
<dbReference type="Proteomes" id="UP000509667">
    <property type="component" value="Chromosome"/>
</dbReference>
<dbReference type="AlphaFoldDB" id="A0A7D5T406"/>
<evidence type="ECO:0000313" key="2">
    <source>
        <dbReference type="Proteomes" id="UP000509667"/>
    </source>
</evidence>
<name>A0A7D5T406_9EURY</name>
<protein>
    <submittedName>
        <fullName evidence="1">Uncharacterized protein</fullName>
    </submittedName>
</protein>
<dbReference type="OrthoDB" id="242490at2157"/>
<reference evidence="1 2" key="1">
    <citation type="submission" date="2020-07" db="EMBL/GenBank/DDBJ databases">
        <title>Halosimplex pelagicum sp. nov. and Halosimplex rubrum sp. nov., isolated from salted brown alga Laminaria, and emended description of the genus Halosimplex.</title>
        <authorList>
            <person name="Cui H."/>
        </authorList>
    </citation>
    <scope>NUCLEOTIDE SEQUENCE [LARGE SCALE GENOMIC DNA]</scope>
    <source>
        <strain evidence="1 2">R27</strain>
    </source>
</reference>
<proteinExistence type="predicted"/>
<accession>A0A7D5T406</accession>
<organism evidence="1 2">
    <name type="scientific">Halosimplex rubrum</name>
    <dbReference type="NCBI Taxonomy" id="869889"/>
    <lineage>
        <taxon>Archaea</taxon>
        <taxon>Methanobacteriati</taxon>
        <taxon>Methanobacteriota</taxon>
        <taxon>Stenosarchaea group</taxon>
        <taxon>Halobacteria</taxon>
        <taxon>Halobacteriales</taxon>
        <taxon>Haloarculaceae</taxon>
        <taxon>Halosimplex</taxon>
    </lineage>
</organism>
<sequence>MSSSGIGSRLVTAVSAHVLRVVGCLMIALSVGIAAASVSTDYGLGGANATGVAAAYTANAGAVAGLVEFAAAHPAYPVAVLVGLVLVAAGDEAPLIGS</sequence>
<dbReference type="GeneID" id="56076929"/>
<dbReference type="EMBL" id="CP058910">
    <property type="protein sequence ID" value="QLH76453.1"/>
    <property type="molecule type" value="Genomic_DNA"/>
</dbReference>
<evidence type="ECO:0000313" key="1">
    <source>
        <dbReference type="EMBL" id="QLH76453.1"/>
    </source>
</evidence>
<gene>
    <name evidence="1" type="ORF">HZS55_03660</name>
</gene>